<proteinExistence type="predicted"/>
<dbReference type="OrthoDB" id="9103534at2"/>
<evidence type="ECO:0000313" key="1">
    <source>
        <dbReference type="EMBL" id="QGZ65939.1"/>
    </source>
</evidence>
<sequence length="111" mass="12162">MKRLPGGRRTHVVWVLLLAGCTVGGVSQSGPYSGPPGGPHLSPTECRDLTALRSQAPPTMAEHQSELGALRKAGYDPSPWADDPYYPDDLQAAQRLVDYWFQTECPRLQSQ</sequence>
<name>A0A7Z2GQP8_9BURK</name>
<dbReference type="RefSeq" id="WP_158956898.1">
    <property type="nucleotide sequence ID" value="NZ_CP046916.1"/>
</dbReference>
<protein>
    <submittedName>
        <fullName evidence="1">DUF4148 domain-containing protein</fullName>
    </submittedName>
</protein>
<dbReference type="InterPro" id="IPR025421">
    <property type="entry name" value="DUF4148"/>
</dbReference>
<accession>A0A7Z2GQP8</accession>
<dbReference type="PROSITE" id="PS51257">
    <property type="entry name" value="PROKAR_LIPOPROTEIN"/>
    <property type="match status" value="1"/>
</dbReference>
<evidence type="ECO:0000313" key="2">
    <source>
        <dbReference type="Proteomes" id="UP000433577"/>
    </source>
</evidence>
<gene>
    <name evidence="1" type="ORF">FAZ98_29365</name>
</gene>
<keyword evidence="2" id="KW-1185">Reference proteome</keyword>
<dbReference type="Pfam" id="PF13663">
    <property type="entry name" value="DUF4148"/>
    <property type="match status" value="1"/>
</dbReference>
<dbReference type="KEGG" id="pacs:FAZ98_29365"/>
<dbReference type="AlphaFoldDB" id="A0A7Z2GQP8"/>
<dbReference type="Proteomes" id="UP000433577">
    <property type="component" value="Chromosome 4"/>
</dbReference>
<dbReference type="EMBL" id="CP046916">
    <property type="protein sequence ID" value="QGZ65939.1"/>
    <property type="molecule type" value="Genomic_DNA"/>
</dbReference>
<organism evidence="1 2">
    <name type="scientific">Paraburkholderia acidisoli</name>
    <dbReference type="NCBI Taxonomy" id="2571748"/>
    <lineage>
        <taxon>Bacteria</taxon>
        <taxon>Pseudomonadati</taxon>
        <taxon>Pseudomonadota</taxon>
        <taxon>Betaproteobacteria</taxon>
        <taxon>Burkholderiales</taxon>
        <taxon>Burkholderiaceae</taxon>
        <taxon>Paraburkholderia</taxon>
    </lineage>
</organism>
<reference evidence="1 2" key="1">
    <citation type="submission" date="2019-12" db="EMBL/GenBank/DDBJ databases">
        <title>Paraburkholderia acidiphila 7Q-K02 sp. nov and Paraburkholderia acidisoli DHF22 sp. nov., two strains isolated from forest soil.</title>
        <authorList>
            <person name="Gao Z."/>
            <person name="Qiu L."/>
        </authorList>
    </citation>
    <scope>NUCLEOTIDE SEQUENCE [LARGE SCALE GENOMIC DNA]</scope>
    <source>
        <strain evidence="1 2">DHF22</strain>
    </source>
</reference>